<dbReference type="SUPFAM" id="SSF48366">
    <property type="entry name" value="Ras GEF"/>
    <property type="match status" value="1"/>
</dbReference>
<dbReference type="GO" id="GO:0005085">
    <property type="term" value="F:guanyl-nucleotide exchange factor activity"/>
    <property type="evidence" value="ECO:0007669"/>
    <property type="project" value="UniProtKB-KW"/>
</dbReference>
<name>A0A3P8ER03_HELPZ</name>
<reference evidence="4" key="1">
    <citation type="submission" date="2018-11" db="EMBL/GenBank/DDBJ databases">
        <authorList>
            <consortium name="Pathogen Informatics"/>
        </authorList>
    </citation>
    <scope>NUCLEOTIDE SEQUENCE [LARGE SCALE GENOMIC DNA]</scope>
</reference>
<organism evidence="4">
    <name type="scientific">Heligmosomoides polygyrus</name>
    <name type="common">Parasitic roundworm</name>
    <dbReference type="NCBI Taxonomy" id="6339"/>
    <lineage>
        <taxon>Eukaryota</taxon>
        <taxon>Metazoa</taxon>
        <taxon>Ecdysozoa</taxon>
        <taxon>Nematoda</taxon>
        <taxon>Chromadorea</taxon>
        <taxon>Rhabditida</taxon>
        <taxon>Rhabditina</taxon>
        <taxon>Rhabditomorpha</taxon>
        <taxon>Strongyloidea</taxon>
        <taxon>Heligmosomidae</taxon>
        <taxon>Heligmosomoides</taxon>
    </lineage>
</organism>
<dbReference type="GO" id="GO:0007265">
    <property type="term" value="P:Ras protein signal transduction"/>
    <property type="evidence" value="ECO:0007669"/>
    <property type="project" value="TreeGrafter"/>
</dbReference>
<dbReference type="EMBL" id="UZAH01030684">
    <property type="protein sequence ID" value="VDP11593.1"/>
    <property type="molecule type" value="Genomic_DNA"/>
</dbReference>
<dbReference type="PANTHER" id="PTHR23113:SF224">
    <property type="entry name" value="RAP GUANINE NUCLEOTIDE EXCHANGE FACTOR 1"/>
    <property type="match status" value="1"/>
</dbReference>
<dbReference type="InterPro" id="IPR001895">
    <property type="entry name" value="RASGEF_cat_dom"/>
</dbReference>
<dbReference type="Pfam" id="PF00617">
    <property type="entry name" value="RasGEF"/>
    <property type="match status" value="1"/>
</dbReference>
<keyword evidence="2" id="KW-0472">Membrane</keyword>
<dbReference type="GO" id="GO:0005886">
    <property type="term" value="C:plasma membrane"/>
    <property type="evidence" value="ECO:0007669"/>
    <property type="project" value="TreeGrafter"/>
</dbReference>
<evidence type="ECO:0000256" key="2">
    <source>
        <dbReference type="SAM" id="Phobius"/>
    </source>
</evidence>
<evidence type="ECO:0000256" key="1">
    <source>
        <dbReference type="ARBA" id="ARBA00022658"/>
    </source>
</evidence>
<sequence length="181" mass="21264">MSGLSAKRRVPLRESTLIVSVGTVLLLCPLLITLSIKHHYPGRHRLYVFSHRCIVLFQQLRRLGNFNSYLALLSALVSSPLSRLDWNKTVTDALREHIDVMDTTHSYKNYRILLQQSPPPTVPYMYVKPVCSIFHEYVYECDVKHFNDHIQFRIFRLKNRPPAFWETGEKRFSVVKNCFQK</sequence>
<gene>
    <name evidence="4" type="ORF">HPBE_LOCUS18439</name>
</gene>
<feature type="transmembrane region" description="Helical" evidence="2">
    <location>
        <begin position="17"/>
        <end position="36"/>
    </location>
</feature>
<evidence type="ECO:0000313" key="4">
    <source>
        <dbReference type="EMBL" id="VDP11593.1"/>
    </source>
</evidence>
<protein>
    <recommendedName>
        <fullName evidence="3">Ras-GEF domain-containing protein</fullName>
    </recommendedName>
</protein>
<feature type="domain" description="Ras-GEF" evidence="3">
    <location>
        <begin position="52"/>
        <end position="126"/>
    </location>
</feature>
<dbReference type="OrthoDB" id="25179at2759"/>
<dbReference type="InterPro" id="IPR036964">
    <property type="entry name" value="RASGEF_cat_dom_sf"/>
</dbReference>
<accession>A0A3P8ER03</accession>
<dbReference type="InterPro" id="IPR008937">
    <property type="entry name" value="Ras-like_GEF"/>
</dbReference>
<proteinExistence type="predicted"/>
<evidence type="ECO:0000259" key="3">
    <source>
        <dbReference type="Pfam" id="PF00617"/>
    </source>
</evidence>
<keyword evidence="2" id="KW-1133">Transmembrane helix</keyword>
<dbReference type="Gene3D" id="1.10.840.10">
    <property type="entry name" value="Ras guanine-nucleotide exchange factors catalytic domain"/>
    <property type="match status" value="1"/>
</dbReference>
<dbReference type="PANTHER" id="PTHR23113">
    <property type="entry name" value="GUANINE NUCLEOTIDE EXCHANGE FACTOR"/>
    <property type="match status" value="1"/>
</dbReference>
<keyword evidence="2" id="KW-0812">Transmembrane</keyword>
<dbReference type="AlphaFoldDB" id="A0A3P8ER03"/>
<dbReference type="InterPro" id="IPR023578">
    <property type="entry name" value="Ras_GEF_dom_sf"/>
</dbReference>
<keyword evidence="1" id="KW-0344">Guanine-nucleotide releasing factor</keyword>